<dbReference type="PROSITE" id="PS51192">
    <property type="entry name" value="HELICASE_ATP_BIND_1"/>
    <property type="match status" value="1"/>
</dbReference>
<dbReference type="InterPro" id="IPR049730">
    <property type="entry name" value="SNF2/RAD54-like_C"/>
</dbReference>
<evidence type="ECO:0000256" key="7">
    <source>
        <dbReference type="ARBA" id="ARBA00023125"/>
    </source>
</evidence>
<dbReference type="GO" id="GO:0016887">
    <property type="term" value="F:ATP hydrolysis activity"/>
    <property type="evidence" value="ECO:0007669"/>
    <property type="project" value="InterPro"/>
</dbReference>
<dbReference type="GO" id="GO:0005634">
    <property type="term" value="C:nucleus"/>
    <property type="evidence" value="ECO:0007669"/>
    <property type="project" value="UniProtKB-SubCell"/>
</dbReference>
<dbReference type="Pfam" id="PF00176">
    <property type="entry name" value="SNF2-rel_dom"/>
    <property type="match status" value="1"/>
</dbReference>
<dbReference type="InterPro" id="IPR056026">
    <property type="entry name" value="DUF7607"/>
</dbReference>
<dbReference type="OrthoDB" id="2020972at2759"/>
<dbReference type="PANTHER" id="PTHR45797">
    <property type="entry name" value="RAD54-LIKE"/>
    <property type="match status" value="1"/>
</dbReference>
<protein>
    <recommendedName>
        <fullName evidence="16">P-loop containing nucleoside triphosphate hydrolase protein</fullName>
    </recommendedName>
</protein>
<feature type="region of interest" description="Disordered" evidence="10">
    <location>
        <begin position="853"/>
        <end position="894"/>
    </location>
</feature>
<feature type="compositionally biased region" description="Basic and acidic residues" evidence="10">
    <location>
        <begin position="570"/>
        <end position="589"/>
    </location>
</feature>
<feature type="coiled-coil region" evidence="9">
    <location>
        <begin position="468"/>
        <end position="517"/>
    </location>
</feature>
<evidence type="ECO:0000256" key="4">
    <source>
        <dbReference type="ARBA" id="ARBA00022801"/>
    </source>
</evidence>
<evidence type="ECO:0000256" key="3">
    <source>
        <dbReference type="ARBA" id="ARBA00022741"/>
    </source>
</evidence>
<evidence type="ECO:0000259" key="13">
    <source>
        <dbReference type="PROSITE" id="PS51194"/>
    </source>
</evidence>
<reference evidence="14 15" key="1">
    <citation type="submission" date="2019-04" db="EMBL/GenBank/DDBJ databases">
        <title>Friends and foes A comparative genomics study of 23 Aspergillus species from section Flavi.</title>
        <authorList>
            <consortium name="DOE Joint Genome Institute"/>
            <person name="Kjaerbolling I."/>
            <person name="Vesth T."/>
            <person name="Frisvad J.C."/>
            <person name="Nybo J.L."/>
            <person name="Theobald S."/>
            <person name="Kildgaard S."/>
            <person name="Isbrandt T."/>
            <person name="Kuo A."/>
            <person name="Sato A."/>
            <person name="Lyhne E.K."/>
            <person name="Kogle M.E."/>
            <person name="Wiebenga A."/>
            <person name="Kun R.S."/>
            <person name="Lubbers R.J."/>
            <person name="Makela M.R."/>
            <person name="Barry K."/>
            <person name="Chovatia M."/>
            <person name="Clum A."/>
            <person name="Daum C."/>
            <person name="Haridas S."/>
            <person name="He G."/>
            <person name="LaButti K."/>
            <person name="Lipzen A."/>
            <person name="Mondo S."/>
            <person name="Riley R."/>
            <person name="Salamov A."/>
            <person name="Simmons B.A."/>
            <person name="Magnuson J.K."/>
            <person name="Henrissat B."/>
            <person name="Mortensen U.H."/>
            <person name="Larsen T.O."/>
            <person name="Devries R.P."/>
            <person name="Grigoriev I.V."/>
            <person name="Machida M."/>
            <person name="Baker S.E."/>
            <person name="Andersen M.R."/>
        </authorList>
    </citation>
    <scope>NUCLEOTIDE SEQUENCE [LARGE SCALE GENOMIC DNA]</scope>
    <source>
        <strain evidence="14 15">CBS 151.66</strain>
    </source>
</reference>
<feature type="region of interest" description="Disordered" evidence="10">
    <location>
        <begin position="1691"/>
        <end position="1717"/>
    </location>
</feature>
<keyword evidence="15" id="KW-1185">Reference proteome</keyword>
<dbReference type="Proteomes" id="UP000326565">
    <property type="component" value="Unassembled WGS sequence"/>
</dbReference>
<dbReference type="InterPro" id="IPR001650">
    <property type="entry name" value="Helicase_C-like"/>
</dbReference>
<dbReference type="InterPro" id="IPR000330">
    <property type="entry name" value="SNF2_N"/>
</dbReference>
<keyword evidence="6" id="KW-0067">ATP-binding</keyword>
<organism evidence="14 15">
    <name type="scientific">Aspergillus leporis</name>
    <dbReference type="NCBI Taxonomy" id="41062"/>
    <lineage>
        <taxon>Eukaryota</taxon>
        <taxon>Fungi</taxon>
        <taxon>Dikarya</taxon>
        <taxon>Ascomycota</taxon>
        <taxon>Pezizomycotina</taxon>
        <taxon>Eurotiomycetes</taxon>
        <taxon>Eurotiomycetidae</taxon>
        <taxon>Eurotiales</taxon>
        <taxon>Aspergillaceae</taxon>
        <taxon>Aspergillus</taxon>
        <taxon>Aspergillus subgen. Circumdati</taxon>
    </lineage>
</organism>
<comment type="subcellular location">
    <subcellularLocation>
        <location evidence="1">Nucleus</location>
    </subcellularLocation>
</comment>
<feature type="region of interest" description="Disordered" evidence="10">
    <location>
        <begin position="529"/>
        <end position="663"/>
    </location>
</feature>
<keyword evidence="5" id="KW-0347">Helicase</keyword>
<evidence type="ECO:0000256" key="5">
    <source>
        <dbReference type="ARBA" id="ARBA00022806"/>
    </source>
</evidence>
<dbReference type="PANTHER" id="PTHR45797:SF1">
    <property type="entry name" value="HELICASE ARIP4"/>
    <property type="match status" value="1"/>
</dbReference>
<dbReference type="CDD" id="cd18007">
    <property type="entry name" value="DEXHc_ATRX-like"/>
    <property type="match status" value="1"/>
</dbReference>
<dbReference type="GO" id="GO:0005524">
    <property type="term" value="F:ATP binding"/>
    <property type="evidence" value="ECO:0007669"/>
    <property type="project" value="UniProtKB-KW"/>
</dbReference>
<comment type="similarity">
    <text evidence="2">Belongs to the SNF2/RAD54 helicase family.</text>
</comment>
<dbReference type="EMBL" id="ML732158">
    <property type="protein sequence ID" value="KAB8078395.1"/>
    <property type="molecule type" value="Genomic_DNA"/>
</dbReference>
<sequence length="1717" mass="193586">MSSDGADPIDWSIDEVVEFLCHNPQTPWSQSAFGAPRPDPISFEAALRENLITGEVLLNDVDKNSLRIDLGLKALGHRSSMLTAIRYLQRHSLKYRLSIRHLRSPADHDTVLSSNYSTLNTPTTIHQIAPPFYHGPILQDATPQRANVRPELSTAATTKPVTLAITPNPRESTKSPSVSQDTPHAAKSQPHIEDFGPGERIRSHEDVFVDEHGRKRRKLDLTAMAERQPSSEPILNKVRAKEWYMGPGQIIPSELFYSSVPDQDDQSFTMVGSELPTAQRLFVSRCLRYFQKQRPIPLDSGKNYSQSAIIPYNISMVKSGQKLFTLYTSRSGKVSVSTENLDNWPHLNNLQPFSEEQPLETLDPSDLFSYLMQKYPVQGERQDTLPLYGDSGSEGEFDEETWQEIEDERQGLPQKPTKLTPAEIESVMRDCISKYEKRWHEIGLPKEQHKARKLWLRAKKGRYTNQEIKRLSQKSASLEKRLRKLQEAVRGSQYATKSELETQCQNMEFTVMDMQRQRWCISVLEQETCPPSVSAPPKPPSTQQSERKLADEESLNSETGDVFNDSMDDFIDKSDNEDRIHSMEIDNRTRITPIPESDDDVISPSGARRRSRARKLPFLQSSSPSPPPVHGTEVPPEYIDLTRDSPAPEHEYTIETPPLNPVPRALTQAFEDPIKSEKSASISPGPELSPRVIVQIPIDKQKQYNLLKAKKQSSLPDIHDVDKLMSVPWDLLEERQDRRRLLAKLIASLSAQERKKMAKSVPRYSGPDLQKLTKTALKYLRKSQDKIPELDAAESSLIMRIASLFISWVNCVHFPSEGIPKKKVQNAQGDINSFFKYHNELCNCLAGPHAKDSNMHPSSVSGGTPESADTPHKKRKREIKESQTAKKSQQNAQLRVALQEKQRKLLEQKIGIMNTDPARQAVSFGDPALYLDPYIGLRVKPHQLNGIQFLWRELIEDEKQQGCLLAHTMGLGKTMQVISLLATISAAASSDDISINQQVPTAFHKSQTLILCPSSLVENWYEEFHMWTPESSNIGPLRKITTAFTLQERLQEVSDWNEEGGVLIMSYDLFRTWILNRETNKRGKPLSDSDFERVRECLLEGPNIIVADEAHKMKNPFTGISKAAMQFRSKSRIALTGSPLANNLVDYFAMVNWIAEGYLGDFVEFKAKFVEPIQEGLYVDSTYTERRRSLVKLQVLKEILAPKINRADTSVLAGSLPTKVEFVITVPLTNLQKEAYNTYVGTIMQGKGEVGSAQLWSWLAILSLCCNHPTCFRDKLLSRASDAQKLDKKLEELEMLPGDEPIAQAGLPDSEKLVFEQEQIFATVPDIKALDLSHRARILDLIIDESIKAGDKVLVFSHSIPTLNYIESILRASGRGYARLDGQTPVVSRQAATKKFNSGSEQQVYLISTRAGGLGLNIPGANRVIIFDFSFSPVWEEQAVGRAYRLGQQKPVFVYRFIAGGTFEEVMYNKAVFKTQLAFRVVDKKNPVRWASKSLGEYLFPAKSVPCEDVTEYLGRDPQVLDKIIMNDGSEFKAIRKIALTETFQKEDNDKLTDEERQGVQQQLSDERLRREDPEAYHKLMVERQREAFAIAQVQKSGDAPPYENMQYIPSQPQLQYPLNTQPTIPSSAHNTGPPALGPDMSISQEPYRNETTAPYTPYGLSPPGGLEQANPQLPSQLDGVLYEAAPQQPPEMCTGMEITDPSRSPDEKPKNPCNPQ</sequence>
<feature type="domain" description="SAM" evidence="11">
    <location>
        <begin position="11"/>
        <end position="91"/>
    </location>
</feature>
<gene>
    <name evidence="14" type="ORF">BDV29DRAFT_166295</name>
</gene>
<keyword evidence="9" id="KW-0175">Coiled coil</keyword>
<evidence type="ECO:0000313" key="14">
    <source>
        <dbReference type="EMBL" id="KAB8078395.1"/>
    </source>
</evidence>
<evidence type="ECO:0008006" key="16">
    <source>
        <dbReference type="Google" id="ProtNLM"/>
    </source>
</evidence>
<feature type="region of interest" description="Disordered" evidence="10">
    <location>
        <begin position="165"/>
        <end position="198"/>
    </location>
</feature>
<keyword evidence="7" id="KW-0238">DNA-binding</keyword>
<proteinExistence type="inferred from homology"/>
<keyword evidence="4" id="KW-0378">Hydrolase</keyword>
<evidence type="ECO:0000259" key="11">
    <source>
        <dbReference type="PROSITE" id="PS50105"/>
    </source>
</evidence>
<dbReference type="SMART" id="SM00487">
    <property type="entry name" value="DEXDc"/>
    <property type="match status" value="1"/>
</dbReference>
<dbReference type="Pfam" id="PF24580">
    <property type="entry name" value="DUF7607"/>
    <property type="match status" value="1"/>
</dbReference>
<evidence type="ECO:0000256" key="2">
    <source>
        <dbReference type="ARBA" id="ARBA00007025"/>
    </source>
</evidence>
<feature type="compositionally biased region" description="Basic and acidic residues" evidence="10">
    <location>
        <begin position="640"/>
        <end position="653"/>
    </location>
</feature>
<dbReference type="InterPro" id="IPR038718">
    <property type="entry name" value="SNF2-like_sf"/>
</dbReference>
<feature type="compositionally biased region" description="Polar residues" evidence="10">
    <location>
        <begin position="1644"/>
        <end position="1655"/>
    </location>
</feature>
<dbReference type="SUPFAM" id="SSF52540">
    <property type="entry name" value="P-loop containing nucleoside triphosphate hydrolases"/>
    <property type="match status" value="2"/>
</dbReference>
<dbReference type="SUPFAM" id="SSF47769">
    <property type="entry name" value="SAM/Pointed domain"/>
    <property type="match status" value="1"/>
</dbReference>
<feature type="domain" description="Helicase ATP-binding" evidence="12">
    <location>
        <begin position="954"/>
        <end position="1157"/>
    </location>
</feature>
<dbReference type="InterPro" id="IPR044574">
    <property type="entry name" value="ARIP4-like"/>
</dbReference>
<evidence type="ECO:0000256" key="1">
    <source>
        <dbReference type="ARBA" id="ARBA00004123"/>
    </source>
</evidence>
<name>A0A5N5XE30_9EURO</name>
<evidence type="ECO:0000256" key="10">
    <source>
        <dbReference type="SAM" id="MobiDB-lite"/>
    </source>
</evidence>
<dbReference type="InterPro" id="IPR013761">
    <property type="entry name" value="SAM/pointed_sf"/>
</dbReference>
<accession>A0A5N5XE30</accession>
<dbReference type="InterPro" id="IPR027417">
    <property type="entry name" value="P-loop_NTPase"/>
</dbReference>
<dbReference type="CDD" id="cd18793">
    <property type="entry name" value="SF2_C_SNF"/>
    <property type="match status" value="1"/>
</dbReference>
<feature type="region of interest" description="Disordered" evidence="10">
    <location>
        <begin position="1549"/>
        <end position="1569"/>
    </location>
</feature>
<dbReference type="Gene3D" id="1.10.150.50">
    <property type="entry name" value="Transcription Factor, Ets-1"/>
    <property type="match status" value="1"/>
</dbReference>
<dbReference type="Gene3D" id="3.40.50.300">
    <property type="entry name" value="P-loop containing nucleotide triphosphate hydrolases"/>
    <property type="match status" value="1"/>
</dbReference>
<dbReference type="InterPro" id="IPR001660">
    <property type="entry name" value="SAM"/>
</dbReference>
<dbReference type="PROSITE" id="PS50105">
    <property type="entry name" value="SAM_DOMAIN"/>
    <property type="match status" value="1"/>
</dbReference>
<dbReference type="PROSITE" id="PS51194">
    <property type="entry name" value="HELICASE_CTER"/>
    <property type="match status" value="1"/>
</dbReference>
<dbReference type="GO" id="GO:0003677">
    <property type="term" value="F:DNA binding"/>
    <property type="evidence" value="ECO:0007669"/>
    <property type="project" value="UniProtKB-KW"/>
</dbReference>
<feature type="region of interest" description="Disordered" evidence="10">
    <location>
        <begin position="1644"/>
        <end position="1678"/>
    </location>
</feature>
<dbReference type="Gene3D" id="3.40.50.10810">
    <property type="entry name" value="Tandem AAA-ATPase domain"/>
    <property type="match status" value="1"/>
</dbReference>
<dbReference type="SMART" id="SM00490">
    <property type="entry name" value="HELICc"/>
    <property type="match status" value="1"/>
</dbReference>
<feature type="domain" description="Helicase C-terminal" evidence="13">
    <location>
        <begin position="1337"/>
        <end position="1489"/>
    </location>
</feature>
<dbReference type="Pfam" id="PF00271">
    <property type="entry name" value="Helicase_C"/>
    <property type="match status" value="1"/>
</dbReference>
<dbReference type="GO" id="GO:0004386">
    <property type="term" value="F:helicase activity"/>
    <property type="evidence" value="ECO:0007669"/>
    <property type="project" value="UniProtKB-KW"/>
</dbReference>
<dbReference type="InterPro" id="IPR014001">
    <property type="entry name" value="Helicase_ATP-bd"/>
</dbReference>
<feature type="compositionally biased region" description="Basic and acidic residues" evidence="10">
    <location>
        <begin position="1549"/>
        <end position="1558"/>
    </location>
</feature>
<evidence type="ECO:0000313" key="15">
    <source>
        <dbReference type="Proteomes" id="UP000326565"/>
    </source>
</evidence>
<feature type="compositionally biased region" description="Polar residues" evidence="10">
    <location>
        <begin position="855"/>
        <end position="864"/>
    </location>
</feature>
<evidence type="ECO:0000259" key="12">
    <source>
        <dbReference type="PROSITE" id="PS51192"/>
    </source>
</evidence>
<evidence type="ECO:0000256" key="8">
    <source>
        <dbReference type="ARBA" id="ARBA00023242"/>
    </source>
</evidence>
<keyword evidence="3" id="KW-0547">Nucleotide-binding</keyword>
<evidence type="ECO:0000256" key="6">
    <source>
        <dbReference type="ARBA" id="ARBA00022840"/>
    </source>
</evidence>
<evidence type="ECO:0000256" key="9">
    <source>
        <dbReference type="SAM" id="Coils"/>
    </source>
</evidence>
<keyword evidence="8" id="KW-0539">Nucleus</keyword>